<gene>
    <name evidence="3" type="primary">LOC101850851</name>
</gene>
<dbReference type="Proteomes" id="UP000694888">
    <property type="component" value="Unplaced"/>
</dbReference>
<evidence type="ECO:0000313" key="2">
    <source>
        <dbReference type="Proteomes" id="UP000694888"/>
    </source>
</evidence>
<name>A0ABM0K6S9_APLCA</name>
<sequence length="127" mass="14704">MAMNIHQEARRKQVFMDRVCEARRRMAFSQDDAPQASGSCGGQRDSEKVMCTDQGQFYQTRSCHTWTGPERNRRAYDRSREGPKLGQSWRALEREMNFRENSLSSSVYQSQMPGMGFQPVDAAFPRK</sequence>
<evidence type="ECO:0000313" key="3">
    <source>
        <dbReference type="RefSeq" id="XP_005110083.1"/>
    </source>
</evidence>
<dbReference type="RefSeq" id="XP_005110083.1">
    <property type="nucleotide sequence ID" value="XM_005110026.3"/>
</dbReference>
<evidence type="ECO:0000256" key="1">
    <source>
        <dbReference type="SAM" id="MobiDB-lite"/>
    </source>
</evidence>
<dbReference type="GeneID" id="101850851"/>
<feature type="region of interest" description="Disordered" evidence="1">
    <location>
        <begin position="68"/>
        <end position="87"/>
    </location>
</feature>
<organism evidence="2 3">
    <name type="scientific">Aplysia californica</name>
    <name type="common">California sea hare</name>
    <dbReference type="NCBI Taxonomy" id="6500"/>
    <lineage>
        <taxon>Eukaryota</taxon>
        <taxon>Metazoa</taxon>
        <taxon>Spiralia</taxon>
        <taxon>Lophotrochozoa</taxon>
        <taxon>Mollusca</taxon>
        <taxon>Gastropoda</taxon>
        <taxon>Heterobranchia</taxon>
        <taxon>Euthyneura</taxon>
        <taxon>Tectipleura</taxon>
        <taxon>Aplysiida</taxon>
        <taxon>Aplysioidea</taxon>
        <taxon>Aplysiidae</taxon>
        <taxon>Aplysia</taxon>
    </lineage>
</organism>
<protein>
    <submittedName>
        <fullName evidence="3">Uncharacterized protein LOC101850851 isoform X2</fullName>
    </submittedName>
</protein>
<feature type="compositionally biased region" description="Basic and acidic residues" evidence="1">
    <location>
        <begin position="70"/>
        <end position="83"/>
    </location>
</feature>
<accession>A0ABM0K6S9</accession>
<proteinExistence type="predicted"/>
<keyword evidence="2" id="KW-1185">Reference proteome</keyword>
<reference evidence="3" key="1">
    <citation type="submission" date="2025-08" db="UniProtKB">
        <authorList>
            <consortium name="RefSeq"/>
        </authorList>
    </citation>
    <scope>IDENTIFICATION</scope>
</reference>